<dbReference type="InterPro" id="IPR011050">
    <property type="entry name" value="Pectin_lyase_fold/virulence"/>
</dbReference>
<dbReference type="RefSeq" id="WP_073120231.1">
    <property type="nucleotide sequence ID" value="NZ_FRAA01000001.1"/>
</dbReference>
<dbReference type="Gene3D" id="2.160.20.10">
    <property type="entry name" value="Single-stranded right-handed beta-helix, Pectin lyase-like"/>
    <property type="match status" value="1"/>
</dbReference>
<keyword evidence="2" id="KW-1185">Reference proteome</keyword>
<dbReference type="Proteomes" id="UP000184474">
    <property type="component" value="Unassembled WGS sequence"/>
</dbReference>
<evidence type="ECO:0008006" key="3">
    <source>
        <dbReference type="Google" id="ProtNLM"/>
    </source>
</evidence>
<name>A0A1M6LYN5_REIAG</name>
<gene>
    <name evidence="1" type="ORF">SAMN04488028_1011145</name>
</gene>
<dbReference type="AlphaFoldDB" id="A0A1M6LYN5"/>
<dbReference type="SUPFAM" id="SSF51126">
    <property type="entry name" value="Pectin lyase-like"/>
    <property type="match status" value="1"/>
</dbReference>
<dbReference type="EMBL" id="FRAA01000001">
    <property type="protein sequence ID" value="SHJ76250.1"/>
    <property type="molecule type" value="Genomic_DNA"/>
</dbReference>
<evidence type="ECO:0000313" key="1">
    <source>
        <dbReference type="EMBL" id="SHJ76250.1"/>
    </source>
</evidence>
<evidence type="ECO:0000313" key="2">
    <source>
        <dbReference type="Proteomes" id="UP000184474"/>
    </source>
</evidence>
<sequence length="443" mass="48929">MIFTLVLISGVLQAAEIKINSLAQLSNYAAKSGNVITMEPGVYPLTDYLSMDSMRVRHDRQQFQYITFTGSNNVFDLTGVEIVVDTELRTALRPPIHSDEFLVTGSDNTIKGLTIRCVGDGNSPGGTVLQVAGTANVLEDITLYVKGSYPYGYGDLFGKGGPTVIRHKKHSGLLITGSETKVYRSKIYNRSFGHCFFVQKKAENVYFEDCYAEGEVRSTDDILAETSGPAVEVDFRTWTQNREGEYVVTPGYMKSLCEDGFRTYGQIKNINFKNCIAKNTRAGFELRTNEGIRLENCTTIGTERAYWIGDGAVVKNCRGDANYGPLMFVEGSGVDVELIVDSAESDRMVHSLVTIQGDHNKVKLMAEKGKERKKQLPILVGYTHPEHGESMSPYSEGETSELTLINQTGMPIKIGSMVSNSKIVTNGEVLENKGQNIKIVNKR</sequence>
<protein>
    <recommendedName>
        <fullName evidence="3">Right handed beta helix region</fullName>
    </recommendedName>
</protein>
<dbReference type="STRING" id="156994.SAMN04488028_1011145"/>
<reference evidence="2" key="1">
    <citation type="submission" date="2016-11" db="EMBL/GenBank/DDBJ databases">
        <authorList>
            <person name="Varghese N."/>
            <person name="Submissions S."/>
        </authorList>
    </citation>
    <scope>NUCLEOTIDE SEQUENCE [LARGE SCALE GENOMIC DNA]</scope>
    <source>
        <strain evidence="2">DSM 26134</strain>
    </source>
</reference>
<proteinExistence type="predicted"/>
<organism evidence="1 2">
    <name type="scientific">Reichenbachiella agariperforans</name>
    <dbReference type="NCBI Taxonomy" id="156994"/>
    <lineage>
        <taxon>Bacteria</taxon>
        <taxon>Pseudomonadati</taxon>
        <taxon>Bacteroidota</taxon>
        <taxon>Cytophagia</taxon>
        <taxon>Cytophagales</taxon>
        <taxon>Reichenbachiellaceae</taxon>
        <taxon>Reichenbachiella</taxon>
    </lineage>
</organism>
<accession>A0A1M6LYN5</accession>
<dbReference type="InterPro" id="IPR012334">
    <property type="entry name" value="Pectin_lyas_fold"/>
</dbReference>